<dbReference type="Gene3D" id="3.90.220.20">
    <property type="entry name" value="DNA methylase specificity domains"/>
    <property type="match status" value="2"/>
</dbReference>
<dbReference type="InterPro" id="IPR052021">
    <property type="entry name" value="Type-I_RS_S_subunit"/>
</dbReference>
<accession>A0A0N0ZVI9</accession>
<comment type="similarity">
    <text evidence="1">Belongs to the type-I restriction system S methylase family.</text>
</comment>
<evidence type="ECO:0000256" key="1">
    <source>
        <dbReference type="ARBA" id="ARBA00010923"/>
    </source>
</evidence>
<dbReference type="PATRIC" id="fig|253.9.peg.1254"/>
<dbReference type="EMBL" id="LJOD01000012">
    <property type="protein sequence ID" value="KPE50067.1"/>
    <property type="molecule type" value="Genomic_DNA"/>
</dbReference>
<gene>
    <name evidence="5" type="ORF">AOB46_16555</name>
</gene>
<keyword evidence="2" id="KW-0680">Restriction system</keyword>
<feature type="domain" description="Type I restriction modification DNA specificity" evidence="4">
    <location>
        <begin position="9"/>
        <end position="181"/>
    </location>
</feature>
<comment type="caution">
    <text evidence="5">The sequence shown here is derived from an EMBL/GenBank/DDBJ whole genome shotgun (WGS) entry which is preliminary data.</text>
</comment>
<dbReference type="OrthoDB" id="9816225at2"/>
<dbReference type="GO" id="GO:0003677">
    <property type="term" value="F:DNA binding"/>
    <property type="evidence" value="ECO:0007669"/>
    <property type="project" value="UniProtKB-KW"/>
</dbReference>
<evidence type="ECO:0000256" key="3">
    <source>
        <dbReference type="ARBA" id="ARBA00023125"/>
    </source>
</evidence>
<protein>
    <recommendedName>
        <fullName evidence="4">Type I restriction modification DNA specificity domain-containing protein</fullName>
    </recommendedName>
</protein>
<dbReference type="Gene3D" id="1.10.287.1120">
    <property type="entry name" value="Bipartite methylase S protein"/>
    <property type="match status" value="1"/>
</dbReference>
<dbReference type="SUPFAM" id="SSF116734">
    <property type="entry name" value="DNA methylase specificity domain"/>
    <property type="match status" value="2"/>
</dbReference>
<dbReference type="GO" id="GO:0009307">
    <property type="term" value="P:DNA restriction-modification system"/>
    <property type="evidence" value="ECO:0007669"/>
    <property type="project" value="UniProtKB-KW"/>
</dbReference>
<organism evidence="5 6">
    <name type="scientific">Chryseobacterium indologenes</name>
    <name type="common">Flavobacterium indologenes</name>
    <dbReference type="NCBI Taxonomy" id="253"/>
    <lineage>
        <taxon>Bacteria</taxon>
        <taxon>Pseudomonadati</taxon>
        <taxon>Bacteroidota</taxon>
        <taxon>Flavobacteriia</taxon>
        <taxon>Flavobacteriales</taxon>
        <taxon>Weeksellaceae</taxon>
        <taxon>Chryseobacterium group</taxon>
        <taxon>Chryseobacterium</taxon>
    </lineage>
</organism>
<feature type="domain" description="Type I restriction modification DNA specificity" evidence="4">
    <location>
        <begin position="208"/>
        <end position="377"/>
    </location>
</feature>
<dbReference type="AlphaFoldDB" id="A0A0N0ZVI9"/>
<dbReference type="Pfam" id="PF01420">
    <property type="entry name" value="Methylase_S"/>
    <property type="match status" value="2"/>
</dbReference>
<dbReference type="PANTHER" id="PTHR30408:SF13">
    <property type="entry name" value="TYPE I RESTRICTION ENZYME HINDI SPECIFICITY SUBUNIT"/>
    <property type="match status" value="1"/>
</dbReference>
<proteinExistence type="inferred from homology"/>
<evidence type="ECO:0000313" key="6">
    <source>
        <dbReference type="Proteomes" id="UP000037953"/>
    </source>
</evidence>
<name>A0A0N0ZVI9_CHRID</name>
<dbReference type="CDD" id="cd17273">
    <property type="entry name" value="RMtype1_S_EcoJA69PI-TRD1-CR1_like"/>
    <property type="match status" value="1"/>
</dbReference>
<reference evidence="6" key="2">
    <citation type="submission" date="2015-09" db="EMBL/GenBank/DDBJ databases">
        <title>Draft genome sequence of a multidrug-resistant Chryseobacterium indologenes isolate from Malaysia.</title>
        <authorList>
            <person name="Yu C.Y."/>
            <person name="Ang G.Y."/>
            <person name="Chan K.-G."/>
        </authorList>
    </citation>
    <scope>NUCLEOTIDE SEQUENCE [LARGE SCALE GENOMIC DNA]</scope>
    <source>
        <strain evidence="6">CI_885</strain>
    </source>
</reference>
<keyword evidence="3" id="KW-0238">DNA-binding</keyword>
<dbReference type="Proteomes" id="UP000037953">
    <property type="component" value="Unassembled WGS sequence"/>
</dbReference>
<evidence type="ECO:0000259" key="4">
    <source>
        <dbReference type="Pfam" id="PF01420"/>
    </source>
</evidence>
<evidence type="ECO:0000313" key="5">
    <source>
        <dbReference type="EMBL" id="KPE50067.1"/>
    </source>
</evidence>
<dbReference type="CDD" id="cd17286">
    <property type="entry name" value="RMtype1_S_Lla161ORF747P_TRD1-CR1_like"/>
    <property type="match status" value="1"/>
</dbReference>
<dbReference type="InterPro" id="IPR000055">
    <property type="entry name" value="Restrct_endonuc_typeI_TRD"/>
</dbReference>
<sequence length="389" mass="44247">MRFPGFEGEWVKKRLGEVAKIIGGGTPDTNIKEYWSGNIQWFTPTEIKSNFVTKSIRTITELGLKKSSAKLLPKGTILLTTRATIGEVAIANEECSTNQGFQSLVTNKLTNNIFISNWIKRNKNEFIKRANGSTFPEIGKSEIENILIYLPLIYEQQKISSFLSLIDEKISSQIKIIEELKLLKHTLIKKLFSYQLKFNDDNGNNFFEWRDIMLGDIGQVITGKTPSTKDLDLWDGDVQFVTPTDMNESKYQYSSKRTIKRTENLKILPPKSIMFTCIASIGKMSLSLKPCVTNQQINSIIPNSGFNNEFIFYAVANISEFIKSIQSSSTMPIINKTEFSKFKISVPSLKEQTKIADFLTSIDKKINIEIKVAQKLEDQKSFLLQQLFI</sequence>
<dbReference type="InterPro" id="IPR044946">
    <property type="entry name" value="Restrct_endonuc_typeI_TRD_sf"/>
</dbReference>
<evidence type="ECO:0000256" key="2">
    <source>
        <dbReference type="ARBA" id="ARBA00022747"/>
    </source>
</evidence>
<dbReference type="PANTHER" id="PTHR30408">
    <property type="entry name" value="TYPE-1 RESTRICTION ENZYME ECOKI SPECIFICITY PROTEIN"/>
    <property type="match status" value="1"/>
</dbReference>
<reference evidence="5 6" key="1">
    <citation type="journal article" date="2015" name="Genom Data">
        <title>Draft genome sequence of a multidrug-resistant Chryseobacterium indologenes isolate from Malaysia.</title>
        <authorList>
            <person name="Yu C.Y."/>
            <person name="Ang G.Y."/>
            <person name="Cheng H.J."/>
            <person name="Cheong Y.M."/>
            <person name="Yin W.F."/>
            <person name="Chan K.G."/>
        </authorList>
    </citation>
    <scope>NUCLEOTIDE SEQUENCE [LARGE SCALE GENOMIC DNA]</scope>
    <source>
        <strain evidence="5 6">CI_885</strain>
    </source>
</reference>